<evidence type="ECO:0000313" key="2">
    <source>
        <dbReference type="EMBL" id="ADV35710.1"/>
    </source>
</evidence>
<evidence type="ECO:0000313" key="1">
    <source>
        <dbReference type="EMBL" id="ADV35660.1"/>
    </source>
</evidence>
<dbReference type="GeneID" id="10323835"/>
<protein>
    <submittedName>
        <fullName evidence="1">Uncharacterized protein</fullName>
    </submittedName>
</protein>
<dbReference type="GeneID" id="10323833"/>
<organism evidence="1 3">
    <name type="scientific">Pseudomonas phage phiIBB-PF7A</name>
    <dbReference type="NCBI Taxonomy" id="942165"/>
    <lineage>
        <taxon>Viruses</taxon>
        <taxon>Duplodnaviria</taxon>
        <taxon>Heunggongvirae</taxon>
        <taxon>Uroviricota</taxon>
        <taxon>Caudoviricetes</taxon>
        <taxon>Autographivirales</taxon>
        <taxon>Autotranscriptaviridae</taxon>
        <taxon>Studiervirinae</taxon>
        <taxon>Pifdecavirus</taxon>
        <taxon>Pifdecavirus IBBPF7A</taxon>
    </lineage>
</organism>
<dbReference type="RefSeq" id="YP_004306315.1">
    <property type="nucleotide sequence ID" value="NC_015264.1"/>
</dbReference>
<evidence type="ECO:0000313" key="3">
    <source>
        <dbReference type="Proteomes" id="UP000007475"/>
    </source>
</evidence>
<gene>
    <name evidence="1" type="ORF">phiIBB-PF7Ap00</name>
    <name evidence="2" type="ORF">phiIBB-PF7Ap45</name>
</gene>
<dbReference type="KEGG" id="vg:10323835"/>
<dbReference type="Proteomes" id="UP000007475">
    <property type="component" value="Segment"/>
</dbReference>
<dbReference type="EMBL" id="GU583987">
    <property type="protein sequence ID" value="ADV35660.1"/>
    <property type="molecule type" value="Genomic_DNA"/>
</dbReference>
<accession>E9KID5</accession>
<sequence>MTNAKRTTAQTIKHKGRKYVVIHRSVTLLLLKRAGKPHHFTLEGGKEGTLKRHKDFWAALQHYSDRQDALGIKGHAVTAVVGTEDGPVVTEGELAAIELMASQGATTGRVSAKEPN</sequence>
<dbReference type="EMBL" id="GU583987">
    <property type="protein sequence ID" value="ADV35710.1"/>
    <property type="molecule type" value="Genomic_DNA"/>
</dbReference>
<dbReference type="KEGG" id="vg:10323833"/>
<dbReference type="OrthoDB" id="23764at10239"/>
<dbReference type="RefSeq" id="YP_004306365.1">
    <property type="nucleotide sequence ID" value="NC_015264.1"/>
</dbReference>
<name>E9KID5_9CAUD</name>
<keyword evidence="3" id="KW-1185">Reference proteome</keyword>
<proteinExistence type="predicted"/>
<reference evidence="1 3" key="1">
    <citation type="journal article" date="2011" name="Virol. J.">
        <title>Complete genome sequence of the lytic Pseudomonas fluorescens phage phiIBB-PF7A.</title>
        <authorList>
            <person name="Sillankorva S."/>
            <person name="Kluskens L.D."/>
            <person name="Lingohr E.J."/>
            <person name="Kropinski A.M."/>
            <person name="Neubauer P."/>
            <person name="Azeredo J."/>
        </authorList>
    </citation>
    <scope>NUCLEOTIDE SEQUENCE [LARGE SCALE GENOMIC DNA]</scope>
</reference>